<dbReference type="NCBIfam" id="TIGR00229">
    <property type="entry name" value="sensory_box"/>
    <property type="match status" value="1"/>
</dbReference>
<dbReference type="FunFam" id="3.30.450.40:FF:000035">
    <property type="entry name" value="PAS sensor protein"/>
    <property type="match status" value="1"/>
</dbReference>
<feature type="domain" description="PAS" evidence="4">
    <location>
        <begin position="8"/>
        <end position="74"/>
    </location>
</feature>
<dbReference type="Pfam" id="PF08448">
    <property type="entry name" value="PAS_4"/>
    <property type="match status" value="1"/>
</dbReference>
<dbReference type="InterPro" id="IPR013656">
    <property type="entry name" value="PAS_4"/>
</dbReference>
<dbReference type="Gene3D" id="3.30.565.10">
    <property type="entry name" value="Histidine kinase-like ATPase, C-terminal domain"/>
    <property type="match status" value="1"/>
</dbReference>
<dbReference type="InterPro" id="IPR003594">
    <property type="entry name" value="HATPase_dom"/>
</dbReference>
<dbReference type="InterPro" id="IPR052016">
    <property type="entry name" value="Bact_Sigma-Reg"/>
</dbReference>
<dbReference type="InterPro" id="IPR001932">
    <property type="entry name" value="PPM-type_phosphatase-like_dom"/>
</dbReference>
<dbReference type="SMART" id="SM00065">
    <property type="entry name" value="GAF"/>
    <property type="match status" value="1"/>
</dbReference>
<dbReference type="InterPro" id="IPR000014">
    <property type="entry name" value="PAS"/>
</dbReference>
<feature type="compositionally biased region" description="Gly residues" evidence="2">
    <location>
        <begin position="544"/>
        <end position="561"/>
    </location>
</feature>
<dbReference type="InterPro" id="IPR036890">
    <property type="entry name" value="HATPase_C_sf"/>
</dbReference>
<dbReference type="SUPFAM" id="SSF55874">
    <property type="entry name" value="ATPase domain of HSP90 chaperone/DNA topoisomerase II/histidine kinase"/>
    <property type="match status" value="1"/>
</dbReference>
<dbReference type="EMBL" id="CP032427">
    <property type="protein sequence ID" value="AYC42962.1"/>
    <property type="molecule type" value="Genomic_DNA"/>
</dbReference>
<accession>A0AAI8L7U0</accession>
<dbReference type="PANTHER" id="PTHR43156:SF2">
    <property type="entry name" value="STAGE II SPORULATION PROTEIN E"/>
    <property type="match status" value="1"/>
</dbReference>
<dbReference type="FunFam" id="3.30.565.10:FF:000028">
    <property type="entry name" value="PAS sensor protein"/>
    <property type="match status" value="1"/>
</dbReference>
<dbReference type="Gene3D" id="3.30.450.20">
    <property type="entry name" value="PAS domain"/>
    <property type="match status" value="2"/>
</dbReference>
<organism evidence="6 7">
    <name type="scientific">Streptomyces griseorubiginosus</name>
    <dbReference type="NCBI Taxonomy" id="67304"/>
    <lineage>
        <taxon>Bacteria</taxon>
        <taxon>Bacillati</taxon>
        <taxon>Actinomycetota</taxon>
        <taxon>Actinomycetes</taxon>
        <taxon>Kitasatosporales</taxon>
        <taxon>Streptomycetaceae</taxon>
        <taxon>Streptomyces</taxon>
    </lineage>
</organism>
<reference evidence="6 7" key="1">
    <citation type="submission" date="2018-09" db="EMBL/GenBank/DDBJ databases">
        <title>Production of Trimethoprim by Streptomyces sp. 3E-1.</title>
        <authorList>
            <person name="Kang H.J."/>
            <person name="Kim S.B."/>
        </authorList>
    </citation>
    <scope>NUCLEOTIDE SEQUENCE [LARGE SCALE GENOMIC DNA]</scope>
    <source>
        <strain evidence="6 7">3E-1</strain>
    </source>
</reference>
<dbReference type="CDD" id="cd00130">
    <property type="entry name" value="PAS"/>
    <property type="match status" value="2"/>
</dbReference>
<protein>
    <recommendedName>
        <fullName evidence="8">PAS domain S-box-containing protein</fullName>
    </recommendedName>
</protein>
<dbReference type="InterPro" id="IPR029016">
    <property type="entry name" value="GAF-like_dom_sf"/>
</dbReference>
<dbReference type="Gene3D" id="3.30.450.40">
    <property type="match status" value="1"/>
</dbReference>
<evidence type="ECO:0000259" key="3">
    <source>
        <dbReference type="SMART" id="SM00065"/>
    </source>
</evidence>
<evidence type="ECO:0008006" key="8">
    <source>
        <dbReference type="Google" id="ProtNLM"/>
    </source>
</evidence>
<dbReference type="Pfam" id="PF07228">
    <property type="entry name" value="SpoIIE"/>
    <property type="match status" value="2"/>
</dbReference>
<feature type="domain" description="PPM-type phosphatase" evidence="5">
    <location>
        <begin position="455"/>
        <end position="743"/>
    </location>
</feature>
<dbReference type="SMART" id="SM00091">
    <property type="entry name" value="PAS"/>
    <property type="match status" value="2"/>
</dbReference>
<evidence type="ECO:0000256" key="2">
    <source>
        <dbReference type="SAM" id="MobiDB-lite"/>
    </source>
</evidence>
<dbReference type="KEGG" id="sge:DWG14_07268"/>
<name>A0AAI8L7U0_9ACTN</name>
<feature type="domain" description="GAF" evidence="3">
    <location>
        <begin position="286"/>
        <end position="434"/>
    </location>
</feature>
<dbReference type="SMART" id="SM00331">
    <property type="entry name" value="PP2C_SIG"/>
    <property type="match status" value="1"/>
</dbReference>
<gene>
    <name evidence="6" type="ORF">DWG14_07268</name>
</gene>
<evidence type="ECO:0000259" key="4">
    <source>
        <dbReference type="SMART" id="SM00091"/>
    </source>
</evidence>
<sequence length="874" mass="92690">MGAHKGHDTARHRFDVADAAPLLLDAHGIVTGWTRDAERLLDYGASEAVGMTAAALLTAEDAGRVPELAQRCRADGGWAGLLTAVRKGGRPARLMVRVTSADTDGTARWLVLLSELAEAPGWDMSRPVLEQMVTRSPIGIAIVDTDLRCVWSNPALEQFGSAPAPERLGLRFGEIQPGLDAEAIEAQMRRVLETGEPIVEYEHVGRVRAAPHRETAHTMSFTRIDDDQGKPMGVYYTVVDITERHRARQRLALLDRAGEHIGRGLDIRQTAQELADVAVPALADYITVDLLEPVLRGAEPTMQVPLVRAGQQSVNEGVPEAVVAVGEVAAYLPGTPPLRCLAEGTSWREERLDPLAAEWATDIPGGRTATFLELGLHSVMVVPIRARGATLGVTTFFRRRRQEPFDEDDLNLAEDLVSRAAVCVDNARRYTRERQAALVLQRSLLPHRLPEQDAVEVTACYRPADELTGLGGDWYDLIPLSGARVALVVGEVPGHGIAAAAAMGRLRTAVRTLAALDLPPEEVLGHLDDLVARAAREEGAGPEAAGGSGGGEGCGAAGGSGALEDSGLAGGSEAVPGDTPAPGRSGSPAATPAPGNSRALAAPVDPSDESDSAQAVGSGCVYVVYDPVDGQCAMAAAGHPAPAVILPDGTVAFVDLPQGPSLGVGGPPFESVELALAPGSTLALHTDGLLAHGEGRSLEAGRERLREALERSADTLDLRCRAVVDSLAPDQPHDDLALLLARTRLLGPEQVADWDVPVDPAQVAEARKAASRQLTEWGLEDFAFTTELVVSELVTNAIRHAVGPIRLRLIRARTLMCEVLDSGSTAPHLRHPRTTDEGGRGLLLVSQFAQRWGTRFVPEGKVIWAEQSLREPGA</sequence>
<dbReference type="Pfam" id="PF01590">
    <property type="entry name" value="GAF"/>
    <property type="match status" value="1"/>
</dbReference>
<dbReference type="CDD" id="cd16936">
    <property type="entry name" value="HATPase_RsbW-like"/>
    <property type="match status" value="1"/>
</dbReference>
<proteinExistence type="predicted"/>
<dbReference type="InterPro" id="IPR035965">
    <property type="entry name" value="PAS-like_dom_sf"/>
</dbReference>
<dbReference type="SUPFAM" id="SSF55785">
    <property type="entry name" value="PYP-like sensor domain (PAS domain)"/>
    <property type="match status" value="2"/>
</dbReference>
<dbReference type="GO" id="GO:0016791">
    <property type="term" value="F:phosphatase activity"/>
    <property type="evidence" value="ECO:0007669"/>
    <property type="project" value="TreeGrafter"/>
</dbReference>
<dbReference type="AlphaFoldDB" id="A0AAI8L7U0"/>
<dbReference type="Gene3D" id="3.60.40.10">
    <property type="entry name" value="PPM-type phosphatase domain"/>
    <property type="match status" value="1"/>
</dbReference>
<dbReference type="SUPFAM" id="SSF55781">
    <property type="entry name" value="GAF domain-like"/>
    <property type="match status" value="1"/>
</dbReference>
<dbReference type="InterPro" id="IPR003018">
    <property type="entry name" value="GAF"/>
</dbReference>
<dbReference type="Pfam" id="PF13581">
    <property type="entry name" value="HATPase_c_2"/>
    <property type="match status" value="1"/>
</dbReference>
<evidence type="ECO:0000313" key="7">
    <source>
        <dbReference type="Proteomes" id="UP000265765"/>
    </source>
</evidence>
<dbReference type="GeneID" id="91286075"/>
<feature type="region of interest" description="Disordered" evidence="2">
    <location>
        <begin position="538"/>
        <end position="613"/>
    </location>
</feature>
<dbReference type="InterPro" id="IPR036457">
    <property type="entry name" value="PPM-type-like_dom_sf"/>
</dbReference>
<dbReference type="Proteomes" id="UP000265765">
    <property type="component" value="Chromosome"/>
</dbReference>
<dbReference type="PANTHER" id="PTHR43156">
    <property type="entry name" value="STAGE II SPORULATION PROTEIN E-RELATED"/>
    <property type="match status" value="1"/>
</dbReference>
<keyword evidence="1" id="KW-0378">Hydrolase</keyword>
<evidence type="ECO:0000256" key="1">
    <source>
        <dbReference type="ARBA" id="ARBA00022801"/>
    </source>
</evidence>
<evidence type="ECO:0000259" key="5">
    <source>
        <dbReference type="SMART" id="SM00331"/>
    </source>
</evidence>
<evidence type="ECO:0000313" key="6">
    <source>
        <dbReference type="EMBL" id="AYC42962.1"/>
    </source>
</evidence>
<feature type="domain" description="PAS" evidence="4">
    <location>
        <begin position="127"/>
        <end position="193"/>
    </location>
</feature>
<dbReference type="RefSeq" id="WP_246091217.1">
    <property type="nucleotide sequence ID" value="NZ_CP032427.1"/>
</dbReference>